<name>A0ACB9QQ78_9MYRT</name>
<proteinExistence type="predicted"/>
<evidence type="ECO:0000313" key="1">
    <source>
        <dbReference type="EMBL" id="KAI4368342.1"/>
    </source>
</evidence>
<comment type="caution">
    <text evidence="1">The sequence shown here is derived from an EMBL/GenBank/DDBJ whole genome shotgun (WGS) entry which is preliminary data.</text>
</comment>
<keyword evidence="2" id="KW-1185">Reference proteome</keyword>
<dbReference type="EMBL" id="CM042884">
    <property type="protein sequence ID" value="KAI4368342.1"/>
    <property type="molecule type" value="Genomic_DNA"/>
</dbReference>
<protein>
    <submittedName>
        <fullName evidence="1">Uncharacterized protein</fullName>
    </submittedName>
</protein>
<organism evidence="1 2">
    <name type="scientific">Melastoma candidum</name>
    <dbReference type="NCBI Taxonomy" id="119954"/>
    <lineage>
        <taxon>Eukaryota</taxon>
        <taxon>Viridiplantae</taxon>
        <taxon>Streptophyta</taxon>
        <taxon>Embryophyta</taxon>
        <taxon>Tracheophyta</taxon>
        <taxon>Spermatophyta</taxon>
        <taxon>Magnoliopsida</taxon>
        <taxon>eudicotyledons</taxon>
        <taxon>Gunneridae</taxon>
        <taxon>Pentapetalae</taxon>
        <taxon>rosids</taxon>
        <taxon>malvids</taxon>
        <taxon>Myrtales</taxon>
        <taxon>Melastomataceae</taxon>
        <taxon>Melastomatoideae</taxon>
        <taxon>Melastomateae</taxon>
        <taxon>Melastoma</taxon>
    </lineage>
</organism>
<reference evidence="2" key="1">
    <citation type="journal article" date="2023" name="Front. Plant Sci.">
        <title>Chromosomal-level genome assembly of Melastoma candidum provides insights into trichome evolution.</title>
        <authorList>
            <person name="Zhong Y."/>
            <person name="Wu W."/>
            <person name="Sun C."/>
            <person name="Zou P."/>
            <person name="Liu Y."/>
            <person name="Dai S."/>
            <person name="Zhou R."/>
        </authorList>
    </citation>
    <scope>NUCLEOTIDE SEQUENCE [LARGE SCALE GENOMIC DNA]</scope>
</reference>
<sequence>MVYKQDVHKRHLGTGRTWSSPLPPPPPRLLGKCRGDKCIFRVRPLAREGGILHFLPFAFTVSHHHLDSLKPWYLTLTDAKTGPTTPFSVSLGSALVSPFDARSLYFVSPAAQGGSGCYAMNPRKGLFPSTLLPRRVTPRIEDPPAAQRTPGPRFLHSPGGGFLRGEPRQGQVGEVTGVIRTASEVEPEAVW</sequence>
<gene>
    <name evidence="1" type="ORF">MLD38_016910</name>
</gene>
<accession>A0ACB9QQ78</accession>
<evidence type="ECO:0000313" key="2">
    <source>
        <dbReference type="Proteomes" id="UP001057402"/>
    </source>
</evidence>
<dbReference type="Proteomes" id="UP001057402">
    <property type="component" value="Chromosome 5"/>
</dbReference>